<dbReference type="EnsemblPlants" id="evm.model.01.83">
    <property type="protein sequence ID" value="cds.evm.model.01.83"/>
    <property type="gene ID" value="evm.TU.01.83"/>
</dbReference>
<accession>A0A803NR02</accession>
<reference evidence="2" key="1">
    <citation type="submission" date="2018-11" db="EMBL/GenBank/DDBJ databases">
        <authorList>
            <person name="Grassa J C."/>
        </authorList>
    </citation>
    <scope>NUCLEOTIDE SEQUENCE [LARGE SCALE GENOMIC DNA]</scope>
</reference>
<dbReference type="Gramene" id="evm.model.01.83">
    <property type="protein sequence ID" value="cds.evm.model.01.83"/>
    <property type="gene ID" value="evm.TU.01.83"/>
</dbReference>
<reference evidence="2" key="2">
    <citation type="submission" date="2021-03" db="UniProtKB">
        <authorList>
            <consortium name="EnsemblPlants"/>
        </authorList>
    </citation>
    <scope>IDENTIFICATION</scope>
</reference>
<evidence type="ECO:0000313" key="3">
    <source>
        <dbReference type="Proteomes" id="UP000596661"/>
    </source>
</evidence>
<protein>
    <submittedName>
        <fullName evidence="2">Uncharacterized protein</fullName>
    </submittedName>
</protein>
<keyword evidence="3" id="KW-1185">Reference proteome</keyword>
<feature type="compositionally biased region" description="Polar residues" evidence="1">
    <location>
        <begin position="115"/>
        <end position="128"/>
    </location>
</feature>
<feature type="compositionally biased region" description="Polar residues" evidence="1">
    <location>
        <begin position="97"/>
        <end position="108"/>
    </location>
</feature>
<dbReference type="AlphaFoldDB" id="A0A803NR02"/>
<organism evidence="2 3">
    <name type="scientific">Cannabis sativa</name>
    <name type="common">Hemp</name>
    <name type="synonym">Marijuana</name>
    <dbReference type="NCBI Taxonomy" id="3483"/>
    <lineage>
        <taxon>Eukaryota</taxon>
        <taxon>Viridiplantae</taxon>
        <taxon>Streptophyta</taxon>
        <taxon>Embryophyta</taxon>
        <taxon>Tracheophyta</taxon>
        <taxon>Spermatophyta</taxon>
        <taxon>Magnoliopsida</taxon>
        <taxon>eudicotyledons</taxon>
        <taxon>Gunneridae</taxon>
        <taxon>Pentapetalae</taxon>
        <taxon>rosids</taxon>
        <taxon>fabids</taxon>
        <taxon>Rosales</taxon>
        <taxon>Cannabaceae</taxon>
        <taxon>Cannabis</taxon>
    </lineage>
</organism>
<sequence length="137" mass="15048">MAVDFMGYRNEKKNNNNFSSKLEESAAVKEAAAVSKFRRVISLLGRTRTGHARFRRAPLPPQHNNNNTEPSRVYYATPIQQIPPPDQNAITNLSQISSVGKPPISTSSLKRKCSSENLGSGKCTSGSSGRCHCSKKR</sequence>
<name>A0A803NR02_CANSA</name>
<proteinExistence type="predicted"/>
<dbReference type="EMBL" id="UZAU01000003">
    <property type="status" value="NOT_ANNOTATED_CDS"/>
    <property type="molecule type" value="Genomic_DNA"/>
</dbReference>
<dbReference type="Proteomes" id="UP000596661">
    <property type="component" value="Chromosome 1"/>
</dbReference>
<feature type="region of interest" description="Disordered" evidence="1">
    <location>
        <begin position="97"/>
        <end position="137"/>
    </location>
</feature>
<evidence type="ECO:0000256" key="1">
    <source>
        <dbReference type="SAM" id="MobiDB-lite"/>
    </source>
</evidence>
<evidence type="ECO:0000313" key="2">
    <source>
        <dbReference type="EnsemblPlants" id="cds.evm.model.01.83"/>
    </source>
</evidence>
<feature type="region of interest" description="Disordered" evidence="1">
    <location>
        <begin position="48"/>
        <end position="70"/>
    </location>
</feature>